<protein>
    <submittedName>
        <fullName evidence="2">Alpha/beta hydrolase</fullName>
    </submittedName>
</protein>
<dbReference type="PRINTS" id="PR00111">
    <property type="entry name" value="ABHYDROLASE"/>
</dbReference>
<dbReference type="InterPro" id="IPR029058">
    <property type="entry name" value="AB_hydrolase_fold"/>
</dbReference>
<feature type="domain" description="AB hydrolase-1" evidence="1">
    <location>
        <begin position="22"/>
        <end position="241"/>
    </location>
</feature>
<dbReference type="PANTHER" id="PTHR43798">
    <property type="entry name" value="MONOACYLGLYCEROL LIPASE"/>
    <property type="match status" value="1"/>
</dbReference>
<dbReference type="SUPFAM" id="SSF53474">
    <property type="entry name" value="alpha/beta-Hydrolases"/>
    <property type="match status" value="1"/>
</dbReference>
<dbReference type="InterPro" id="IPR000073">
    <property type="entry name" value="AB_hydrolase_1"/>
</dbReference>
<reference evidence="2" key="1">
    <citation type="submission" date="2022-09" db="EMBL/GenBank/DDBJ databases">
        <title>Aureispira anguillicida sp. nov., isolated from Leptocephalus of Japanese eel Anguilla japonica.</title>
        <authorList>
            <person name="Yuasa K."/>
            <person name="Mekata T."/>
            <person name="Ikunari K."/>
        </authorList>
    </citation>
    <scope>NUCLEOTIDE SEQUENCE</scope>
    <source>
        <strain evidence="2">EL160426</strain>
    </source>
</reference>
<dbReference type="GO" id="GO:0016787">
    <property type="term" value="F:hydrolase activity"/>
    <property type="evidence" value="ECO:0007669"/>
    <property type="project" value="UniProtKB-KW"/>
</dbReference>
<gene>
    <name evidence="2" type="ORF">AsAng_0062410</name>
</gene>
<evidence type="ECO:0000259" key="1">
    <source>
        <dbReference type="Pfam" id="PF12697"/>
    </source>
</evidence>
<dbReference type="InterPro" id="IPR050266">
    <property type="entry name" value="AB_hydrolase_sf"/>
</dbReference>
<dbReference type="Gene3D" id="3.40.50.1820">
    <property type="entry name" value="alpha/beta hydrolase"/>
    <property type="match status" value="1"/>
</dbReference>
<accession>A0A915YM50</accession>
<keyword evidence="3" id="KW-1185">Reference proteome</keyword>
<dbReference type="RefSeq" id="WP_264790613.1">
    <property type="nucleotide sequence ID" value="NZ_AP026867.1"/>
</dbReference>
<dbReference type="KEGG" id="aup:AsAng_0062410"/>
<evidence type="ECO:0000313" key="3">
    <source>
        <dbReference type="Proteomes" id="UP001060919"/>
    </source>
</evidence>
<dbReference type="PANTHER" id="PTHR43798:SF33">
    <property type="entry name" value="HYDROLASE, PUTATIVE (AFU_ORTHOLOGUE AFUA_2G14860)-RELATED"/>
    <property type="match status" value="1"/>
</dbReference>
<name>A0A915YM50_9BACT</name>
<proteinExistence type="predicted"/>
<dbReference type="Pfam" id="PF12697">
    <property type="entry name" value="Abhydrolase_6"/>
    <property type="match status" value="1"/>
</dbReference>
<dbReference type="AlphaFoldDB" id="A0A915YM50"/>
<dbReference type="GO" id="GO:0016020">
    <property type="term" value="C:membrane"/>
    <property type="evidence" value="ECO:0007669"/>
    <property type="project" value="TreeGrafter"/>
</dbReference>
<keyword evidence="2" id="KW-0378">Hydrolase</keyword>
<dbReference type="Proteomes" id="UP001060919">
    <property type="component" value="Chromosome"/>
</dbReference>
<dbReference type="EMBL" id="AP026867">
    <property type="protein sequence ID" value="BDS15457.1"/>
    <property type="molecule type" value="Genomic_DNA"/>
</dbReference>
<evidence type="ECO:0000313" key="2">
    <source>
        <dbReference type="EMBL" id="BDS15457.1"/>
    </source>
</evidence>
<organism evidence="2 3">
    <name type="scientific">Aureispira anguillae</name>
    <dbReference type="NCBI Taxonomy" id="2864201"/>
    <lineage>
        <taxon>Bacteria</taxon>
        <taxon>Pseudomonadati</taxon>
        <taxon>Bacteroidota</taxon>
        <taxon>Saprospiria</taxon>
        <taxon>Saprospirales</taxon>
        <taxon>Saprospiraceae</taxon>
        <taxon>Aureispira</taxon>
    </lineage>
</organism>
<sequence length="257" mass="29023">MEYPIYEKGKFKYIEEGEGDTVILLHGLFGSMGNYEALIKGLKSNYRLVVPLLPIFELPSRKVSMTTLMEHVHEFILTQGYTTIHIVGNSLGGHIGLLLTLKAPELVRTLTLTGSSGLFENALGNSFPRRKSYEFVKEVAQKTFFNPDIASKALIDEIFEIVNTPTKGLNIVITAKSAMRHNLEHELHKIKLPTLLIWGKNDTITPAFVGEDFHQKIEQSELHILDECGHAPMMEKPAEFITLLMAFLERYPILKTK</sequence>